<evidence type="ECO:0000313" key="2">
    <source>
        <dbReference type="EMBL" id="KAF5181800.1"/>
    </source>
</evidence>
<evidence type="ECO:0000313" key="3">
    <source>
        <dbReference type="Proteomes" id="UP000554482"/>
    </source>
</evidence>
<dbReference type="InterPro" id="IPR002528">
    <property type="entry name" value="MATE_fam"/>
</dbReference>
<dbReference type="EMBL" id="JABWDY010035718">
    <property type="protein sequence ID" value="KAF5181800.1"/>
    <property type="molecule type" value="Genomic_DNA"/>
</dbReference>
<reference evidence="2 3" key="1">
    <citation type="submission" date="2020-06" db="EMBL/GenBank/DDBJ databases">
        <title>Transcriptomic and genomic resources for Thalictrum thalictroides and T. hernandezii: Facilitating candidate gene discovery in an emerging model plant lineage.</title>
        <authorList>
            <person name="Arias T."/>
            <person name="Riano-Pachon D.M."/>
            <person name="Di Stilio V.S."/>
        </authorList>
    </citation>
    <scope>NUCLEOTIDE SEQUENCE [LARGE SCALE GENOMIC DNA]</scope>
    <source>
        <strain evidence="3">cv. WT478/WT964</strain>
        <tissue evidence="2">Leaves</tissue>
    </source>
</reference>
<dbReference type="GO" id="GO:0016020">
    <property type="term" value="C:membrane"/>
    <property type="evidence" value="ECO:0007669"/>
    <property type="project" value="InterPro"/>
</dbReference>
<name>A0A7J6VC44_THATH</name>
<proteinExistence type="inferred from homology"/>
<accession>A0A7J6VC44</accession>
<dbReference type="AlphaFoldDB" id="A0A7J6VC44"/>
<organism evidence="2 3">
    <name type="scientific">Thalictrum thalictroides</name>
    <name type="common">Rue-anemone</name>
    <name type="synonym">Anemone thalictroides</name>
    <dbReference type="NCBI Taxonomy" id="46969"/>
    <lineage>
        <taxon>Eukaryota</taxon>
        <taxon>Viridiplantae</taxon>
        <taxon>Streptophyta</taxon>
        <taxon>Embryophyta</taxon>
        <taxon>Tracheophyta</taxon>
        <taxon>Spermatophyta</taxon>
        <taxon>Magnoliopsida</taxon>
        <taxon>Ranunculales</taxon>
        <taxon>Ranunculaceae</taxon>
        <taxon>Thalictroideae</taxon>
        <taxon>Thalictrum</taxon>
    </lineage>
</organism>
<dbReference type="Pfam" id="PF01554">
    <property type="entry name" value="MatE"/>
    <property type="match status" value="1"/>
</dbReference>
<protein>
    <submittedName>
        <fullName evidence="2">Detoxification-like protein</fullName>
    </submittedName>
</protein>
<comment type="caution">
    <text evidence="2">The sequence shown here is derived from an EMBL/GenBank/DDBJ whole genome shotgun (WGS) entry which is preliminary data.</text>
</comment>
<keyword evidence="3" id="KW-1185">Reference proteome</keyword>
<feature type="non-terminal residue" evidence="2">
    <location>
        <position position="110"/>
    </location>
</feature>
<dbReference type="OrthoDB" id="783419at2759"/>
<gene>
    <name evidence="2" type="ORF">FRX31_028613</name>
</gene>
<dbReference type="Proteomes" id="UP000554482">
    <property type="component" value="Unassembled WGS sequence"/>
</dbReference>
<dbReference type="PANTHER" id="PTHR11206">
    <property type="entry name" value="MULTIDRUG RESISTANCE PROTEIN"/>
    <property type="match status" value="1"/>
</dbReference>
<evidence type="ECO:0000256" key="1">
    <source>
        <dbReference type="ARBA" id="ARBA00010199"/>
    </source>
</evidence>
<dbReference type="GO" id="GO:0042910">
    <property type="term" value="F:xenobiotic transmembrane transporter activity"/>
    <property type="evidence" value="ECO:0007669"/>
    <property type="project" value="InterPro"/>
</dbReference>
<comment type="similarity">
    <text evidence="1">Belongs to the multi antimicrobial extrusion (MATE) (TC 2.A.66.1) family.</text>
</comment>
<dbReference type="GO" id="GO:0015297">
    <property type="term" value="F:antiporter activity"/>
    <property type="evidence" value="ECO:0007669"/>
    <property type="project" value="InterPro"/>
</dbReference>
<sequence length="110" mass="11957">MESTQQQPLLHREDEEISNQVLKQGGSSFDSSLIADGDIEPINHVNDFFKEFLVESKKLWFLAGPAIFTSICQYSLGAISQVFAGQVGTLELAAVSVENSVIAGFSFGVM</sequence>